<feature type="transmembrane region" description="Helical" evidence="6">
    <location>
        <begin position="254"/>
        <end position="273"/>
    </location>
</feature>
<dbReference type="Proteomes" id="UP000792457">
    <property type="component" value="Unassembled WGS sequence"/>
</dbReference>
<dbReference type="OrthoDB" id="2985014at2759"/>
<proteinExistence type="predicted"/>
<evidence type="ECO:0000256" key="4">
    <source>
        <dbReference type="ARBA" id="ARBA00023136"/>
    </source>
</evidence>
<organism evidence="7 8">
    <name type="scientific">Ladona fulva</name>
    <name type="common">Scarce chaser dragonfly</name>
    <name type="synonym">Libellula fulva</name>
    <dbReference type="NCBI Taxonomy" id="123851"/>
    <lineage>
        <taxon>Eukaryota</taxon>
        <taxon>Metazoa</taxon>
        <taxon>Ecdysozoa</taxon>
        <taxon>Arthropoda</taxon>
        <taxon>Hexapoda</taxon>
        <taxon>Insecta</taxon>
        <taxon>Pterygota</taxon>
        <taxon>Palaeoptera</taxon>
        <taxon>Odonata</taxon>
        <taxon>Epiprocta</taxon>
        <taxon>Anisoptera</taxon>
        <taxon>Libelluloidea</taxon>
        <taxon>Libellulidae</taxon>
        <taxon>Ladona</taxon>
    </lineage>
</organism>
<dbReference type="AlphaFoldDB" id="A0A8K0JZD6"/>
<dbReference type="PANTHER" id="PTHR11662">
    <property type="entry name" value="SOLUTE CARRIER FAMILY 17"/>
    <property type="match status" value="1"/>
</dbReference>
<keyword evidence="8" id="KW-1185">Reference proteome</keyword>
<reference evidence="7" key="1">
    <citation type="submission" date="2013-04" db="EMBL/GenBank/DDBJ databases">
        <authorList>
            <person name="Qu J."/>
            <person name="Murali S.C."/>
            <person name="Bandaranaike D."/>
            <person name="Bellair M."/>
            <person name="Blankenburg K."/>
            <person name="Chao H."/>
            <person name="Dinh H."/>
            <person name="Doddapaneni H."/>
            <person name="Downs B."/>
            <person name="Dugan-Rocha S."/>
            <person name="Elkadiri S."/>
            <person name="Gnanaolivu R.D."/>
            <person name="Hernandez B."/>
            <person name="Javaid M."/>
            <person name="Jayaseelan J.C."/>
            <person name="Lee S."/>
            <person name="Li M."/>
            <person name="Ming W."/>
            <person name="Munidasa M."/>
            <person name="Muniz J."/>
            <person name="Nguyen L."/>
            <person name="Ongeri F."/>
            <person name="Osuji N."/>
            <person name="Pu L.-L."/>
            <person name="Puazo M."/>
            <person name="Qu C."/>
            <person name="Quiroz J."/>
            <person name="Raj R."/>
            <person name="Weissenberger G."/>
            <person name="Xin Y."/>
            <person name="Zou X."/>
            <person name="Han Y."/>
            <person name="Richards S."/>
            <person name="Worley K."/>
            <person name="Muzny D."/>
            <person name="Gibbs R."/>
        </authorList>
    </citation>
    <scope>NUCLEOTIDE SEQUENCE</scope>
    <source>
        <strain evidence="7">Sampled in the wild</strain>
    </source>
</reference>
<dbReference type="SUPFAM" id="SSF103473">
    <property type="entry name" value="MFS general substrate transporter"/>
    <property type="match status" value="1"/>
</dbReference>
<sequence>MPISGVLCDLDLPVYWWLLGPGGWPLAFYIFGALGIVWYIAWMALVSDSPATHKSICLKERYFIEWSLRQENGLSEHQRHGDDNTANTPWLHIATSLPLWAALLTLWGQSWAFYTLLTELPTYMANMLHYDIKKNSFLSGLPYLFQWLCSLVFCWIADWLCSSGYLSNTASMKLFNSIVCKVISSQKFGNRTRNITVKEAYHISWVINYLALSPRLAGTLYGITNCISNFSGFLAPYATGSIIEGHETLTRWKYVFLLSAGINIFGNVFYLFFGSGKVQPWDDPEYDSDRRHLLPTSSETYESHSVPCDQENQGKD</sequence>
<dbReference type="GO" id="GO:0006820">
    <property type="term" value="P:monoatomic anion transport"/>
    <property type="evidence" value="ECO:0007669"/>
    <property type="project" value="TreeGrafter"/>
</dbReference>
<dbReference type="InterPro" id="IPR011701">
    <property type="entry name" value="MFS"/>
</dbReference>
<feature type="region of interest" description="Disordered" evidence="5">
    <location>
        <begin position="289"/>
        <end position="316"/>
    </location>
</feature>
<dbReference type="EMBL" id="KZ308238">
    <property type="protein sequence ID" value="KAG8225481.1"/>
    <property type="molecule type" value="Genomic_DNA"/>
</dbReference>
<keyword evidence="4 6" id="KW-0472">Membrane</keyword>
<accession>A0A8K0JZD6</accession>
<reference evidence="7" key="2">
    <citation type="submission" date="2017-10" db="EMBL/GenBank/DDBJ databases">
        <title>Ladona fulva Genome sequencing and assembly.</title>
        <authorList>
            <person name="Murali S."/>
            <person name="Richards S."/>
            <person name="Bandaranaike D."/>
            <person name="Bellair M."/>
            <person name="Blankenburg K."/>
            <person name="Chao H."/>
            <person name="Dinh H."/>
            <person name="Doddapaneni H."/>
            <person name="Dugan-Rocha S."/>
            <person name="Elkadiri S."/>
            <person name="Gnanaolivu R."/>
            <person name="Hernandez B."/>
            <person name="Skinner E."/>
            <person name="Javaid M."/>
            <person name="Lee S."/>
            <person name="Li M."/>
            <person name="Ming W."/>
            <person name="Munidasa M."/>
            <person name="Muniz J."/>
            <person name="Nguyen L."/>
            <person name="Hughes D."/>
            <person name="Osuji N."/>
            <person name="Pu L.-L."/>
            <person name="Puazo M."/>
            <person name="Qu C."/>
            <person name="Quiroz J."/>
            <person name="Raj R."/>
            <person name="Weissenberger G."/>
            <person name="Xin Y."/>
            <person name="Zou X."/>
            <person name="Han Y."/>
            <person name="Worley K."/>
            <person name="Muzny D."/>
            <person name="Gibbs R."/>
        </authorList>
    </citation>
    <scope>NUCLEOTIDE SEQUENCE</scope>
    <source>
        <strain evidence="7">Sampled in the wild</strain>
    </source>
</reference>
<protein>
    <submittedName>
        <fullName evidence="7">Uncharacterized protein</fullName>
    </submittedName>
</protein>
<dbReference type="Gene3D" id="1.20.1250.20">
    <property type="entry name" value="MFS general substrate transporter like domains"/>
    <property type="match status" value="1"/>
</dbReference>
<evidence type="ECO:0000256" key="6">
    <source>
        <dbReference type="SAM" id="Phobius"/>
    </source>
</evidence>
<dbReference type="InterPro" id="IPR050382">
    <property type="entry name" value="MFS_Na/Anion_cotransporter"/>
</dbReference>
<dbReference type="PANTHER" id="PTHR11662:SF399">
    <property type="entry name" value="FI19708P1-RELATED"/>
    <property type="match status" value="1"/>
</dbReference>
<evidence type="ECO:0000256" key="5">
    <source>
        <dbReference type="SAM" id="MobiDB-lite"/>
    </source>
</evidence>
<dbReference type="InterPro" id="IPR036259">
    <property type="entry name" value="MFS_trans_sf"/>
</dbReference>
<comment type="caution">
    <text evidence="7">The sequence shown here is derived from an EMBL/GenBank/DDBJ whole genome shotgun (WGS) entry which is preliminary data.</text>
</comment>
<keyword evidence="2 6" id="KW-0812">Transmembrane</keyword>
<evidence type="ECO:0000256" key="1">
    <source>
        <dbReference type="ARBA" id="ARBA00004141"/>
    </source>
</evidence>
<evidence type="ECO:0000256" key="3">
    <source>
        <dbReference type="ARBA" id="ARBA00022989"/>
    </source>
</evidence>
<dbReference type="GO" id="GO:0022857">
    <property type="term" value="F:transmembrane transporter activity"/>
    <property type="evidence" value="ECO:0007669"/>
    <property type="project" value="InterPro"/>
</dbReference>
<comment type="subcellular location">
    <subcellularLocation>
        <location evidence="1">Membrane</location>
        <topology evidence="1">Multi-pass membrane protein</topology>
    </subcellularLocation>
</comment>
<evidence type="ECO:0000313" key="7">
    <source>
        <dbReference type="EMBL" id="KAG8225481.1"/>
    </source>
</evidence>
<evidence type="ECO:0000256" key="2">
    <source>
        <dbReference type="ARBA" id="ARBA00022692"/>
    </source>
</evidence>
<dbReference type="GO" id="GO:0016020">
    <property type="term" value="C:membrane"/>
    <property type="evidence" value="ECO:0007669"/>
    <property type="project" value="UniProtKB-SubCell"/>
</dbReference>
<keyword evidence="3 6" id="KW-1133">Transmembrane helix</keyword>
<evidence type="ECO:0000313" key="8">
    <source>
        <dbReference type="Proteomes" id="UP000792457"/>
    </source>
</evidence>
<feature type="transmembrane region" description="Helical" evidence="6">
    <location>
        <begin position="144"/>
        <end position="166"/>
    </location>
</feature>
<dbReference type="Pfam" id="PF07690">
    <property type="entry name" value="MFS_1"/>
    <property type="match status" value="1"/>
</dbReference>
<gene>
    <name evidence="7" type="ORF">J437_LFUL004482</name>
</gene>
<feature type="transmembrane region" description="Helical" evidence="6">
    <location>
        <begin position="26"/>
        <end position="46"/>
    </location>
</feature>
<feature type="transmembrane region" description="Helical" evidence="6">
    <location>
        <begin position="97"/>
        <end position="117"/>
    </location>
</feature>
<name>A0A8K0JZD6_LADFU</name>